<dbReference type="GO" id="GO:0005737">
    <property type="term" value="C:cytoplasm"/>
    <property type="evidence" value="ECO:0007669"/>
    <property type="project" value="TreeGrafter"/>
</dbReference>
<dbReference type="Gene3D" id="3.40.50.720">
    <property type="entry name" value="NAD(P)-binding Rossmann-like Domain"/>
    <property type="match status" value="1"/>
</dbReference>
<name>A0A7Z7BAZ2_9BURK</name>
<dbReference type="EMBL" id="FNDI01000018">
    <property type="protein sequence ID" value="SDI50170.1"/>
    <property type="molecule type" value="Genomic_DNA"/>
</dbReference>
<protein>
    <submittedName>
        <fullName evidence="1">Ornithine cyclodeaminase/mu-crystallin family protein</fullName>
    </submittedName>
</protein>
<dbReference type="PANTHER" id="PTHR13812:SF19">
    <property type="entry name" value="KETIMINE REDUCTASE MU-CRYSTALLIN"/>
    <property type="match status" value="1"/>
</dbReference>
<organism evidence="1 2">
    <name type="scientific">Paraburkholderia steynii</name>
    <dbReference type="NCBI Taxonomy" id="1245441"/>
    <lineage>
        <taxon>Bacteria</taxon>
        <taxon>Pseudomonadati</taxon>
        <taxon>Pseudomonadota</taxon>
        <taxon>Betaproteobacteria</taxon>
        <taxon>Burkholderiales</taxon>
        <taxon>Burkholderiaceae</taxon>
        <taxon>Paraburkholderia</taxon>
    </lineage>
</organism>
<gene>
    <name evidence="1" type="ORF">SAMN04487926_11836</name>
</gene>
<proteinExistence type="predicted"/>
<dbReference type="AlphaFoldDB" id="A0A7Z7BAZ2"/>
<accession>A0A7Z7BAZ2</accession>
<dbReference type="InterPro" id="IPR003462">
    <property type="entry name" value="ODC_Mu_crystall"/>
</dbReference>
<reference evidence="1" key="1">
    <citation type="submission" date="2016-10" db="EMBL/GenBank/DDBJ databases">
        <authorList>
            <person name="Varghese N."/>
            <person name="Submissions S."/>
        </authorList>
    </citation>
    <scope>NUCLEOTIDE SEQUENCE [LARGE SCALE GENOMIC DNA]</scope>
    <source>
        <strain evidence="1">YR281</strain>
    </source>
</reference>
<evidence type="ECO:0000313" key="2">
    <source>
        <dbReference type="Proteomes" id="UP000198900"/>
    </source>
</evidence>
<comment type="caution">
    <text evidence="1">The sequence shown here is derived from an EMBL/GenBank/DDBJ whole genome shotgun (WGS) entry which is preliminary data.</text>
</comment>
<evidence type="ECO:0000313" key="1">
    <source>
        <dbReference type="EMBL" id="SDI50170.1"/>
    </source>
</evidence>
<keyword evidence="2" id="KW-1185">Reference proteome</keyword>
<dbReference type="PANTHER" id="PTHR13812">
    <property type="entry name" value="KETIMINE REDUCTASE MU-CRYSTALLIN"/>
    <property type="match status" value="1"/>
</dbReference>
<dbReference type="InterPro" id="IPR036291">
    <property type="entry name" value="NAD(P)-bd_dom_sf"/>
</dbReference>
<dbReference type="SUPFAM" id="SSF51735">
    <property type="entry name" value="NAD(P)-binding Rossmann-fold domains"/>
    <property type="match status" value="1"/>
</dbReference>
<sequence length="70" mass="7343">MCGADIVSCATLADEPFICADWISPGSHLHLIGSFSLAMTEAEPQGSVCVDTEEALTKLGDLLNAIGIHR</sequence>
<dbReference type="Proteomes" id="UP000198900">
    <property type="component" value="Unassembled WGS sequence"/>
</dbReference>